<evidence type="ECO:0000313" key="2">
    <source>
        <dbReference type="EMBL" id="RZC44681.1"/>
    </source>
</evidence>
<dbReference type="EMBL" id="CM010715">
    <property type="protein sequence ID" value="RZC44681.1"/>
    <property type="molecule type" value="Genomic_DNA"/>
</dbReference>
<dbReference type="Gramene" id="RZC44681">
    <property type="protein sequence ID" value="RZC44681"/>
    <property type="gene ID" value="C5167_037632"/>
</dbReference>
<reference evidence="2 3" key="1">
    <citation type="journal article" date="2018" name="Science">
        <title>The opium poppy genome and morphinan production.</title>
        <authorList>
            <person name="Guo L."/>
            <person name="Winzer T."/>
            <person name="Yang X."/>
            <person name="Li Y."/>
            <person name="Ning Z."/>
            <person name="He Z."/>
            <person name="Teodor R."/>
            <person name="Lu Y."/>
            <person name="Bowser T.A."/>
            <person name="Graham I.A."/>
            <person name="Ye K."/>
        </authorList>
    </citation>
    <scope>NUCLEOTIDE SEQUENCE [LARGE SCALE GENOMIC DNA]</scope>
    <source>
        <strain evidence="3">cv. HN1</strain>
        <tissue evidence="2">Leaves</tissue>
    </source>
</reference>
<feature type="non-terminal residue" evidence="2">
    <location>
        <position position="1"/>
    </location>
</feature>
<name>A0A4Y7IAL1_PAPSO</name>
<feature type="transmembrane region" description="Helical" evidence="1">
    <location>
        <begin position="17"/>
        <end position="35"/>
    </location>
</feature>
<dbReference type="Proteomes" id="UP000316621">
    <property type="component" value="Chromosome 1"/>
</dbReference>
<organism evidence="2 3">
    <name type="scientific">Papaver somniferum</name>
    <name type="common">Opium poppy</name>
    <dbReference type="NCBI Taxonomy" id="3469"/>
    <lineage>
        <taxon>Eukaryota</taxon>
        <taxon>Viridiplantae</taxon>
        <taxon>Streptophyta</taxon>
        <taxon>Embryophyta</taxon>
        <taxon>Tracheophyta</taxon>
        <taxon>Spermatophyta</taxon>
        <taxon>Magnoliopsida</taxon>
        <taxon>Ranunculales</taxon>
        <taxon>Papaveraceae</taxon>
        <taxon>Papaveroideae</taxon>
        <taxon>Papaver</taxon>
    </lineage>
</organism>
<keyword evidence="1" id="KW-1133">Transmembrane helix</keyword>
<keyword evidence="1" id="KW-0472">Membrane</keyword>
<accession>A0A4Y7IAL1</accession>
<proteinExistence type="predicted"/>
<gene>
    <name evidence="2" type="ORF">C5167_037632</name>
</gene>
<keyword evidence="3" id="KW-1185">Reference proteome</keyword>
<keyword evidence="1" id="KW-0812">Transmembrane</keyword>
<protein>
    <submittedName>
        <fullName evidence="2">Uncharacterized protein</fullName>
    </submittedName>
</protein>
<dbReference type="AlphaFoldDB" id="A0A4Y7IAL1"/>
<sequence>EPKSEDGGDSMFEMVEIVNVLLLQLIAVVLLGYLAQKAVANTIGSIKFSKKNFTNDALQHQLKCGVSSNVDQHDIAIVGGGMVGIALGCALCKFHY</sequence>
<evidence type="ECO:0000313" key="3">
    <source>
        <dbReference type="Proteomes" id="UP000316621"/>
    </source>
</evidence>
<evidence type="ECO:0000256" key="1">
    <source>
        <dbReference type="SAM" id="Phobius"/>
    </source>
</evidence>